<dbReference type="InterPro" id="IPR000297">
    <property type="entry name" value="PPIase_PpiC"/>
</dbReference>
<dbReference type="SUPFAM" id="SSF109998">
    <property type="entry name" value="Triger factor/SurA peptide-binding domain-like"/>
    <property type="match status" value="1"/>
</dbReference>
<organism evidence="3 4">
    <name type="scientific">Helicobacter bizzozeronii (strain CIII-1)</name>
    <dbReference type="NCBI Taxonomy" id="1002804"/>
    <lineage>
        <taxon>Bacteria</taxon>
        <taxon>Pseudomonadati</taxon>
        <taxon>Campylobacterota</taxon>
        <taxon>Epsilonproteobacteria</taxon>
        <taxon>Campylobacterales</taxon>
        <taxon>Helicobacteraceae</taxon>
        <taxon>Helicobacter</taxon>
    </lineage>
</organism>
<dbReference type="eggNOG" id="COG0760">
    <property type="taxonomic scope" value="Bacteria"/>
</dbReference>
<reference evidence="3 4" key="1">
    <citation type="journal article" date="2011" name="J. Bacteriol.">
        <title>Genome sequence of Helicobacter bizzozeronii strain CIII-1, an isolate from human gastric mucosa.</title>
        <authorList>
            <person name="Schott T."/>
            <person name="Rossi M."/>
            <person name="Hanninen M.L."/>
        </authorList>
    </citation>
    <scope>NUCLEOTIDE SEQUENCE [LARGE SCALE GENOMIC DNA]</scope>
    <source>
        <strain evidence="3 4">CIII-1</strain>
    </source>
</reference>
<evidence type="ECO:0000313" key="3">
    <source>
        <dbReference type="EMBL" id="CCB79157.1"/>
    </source>
</evidence>
<dbReference type="SUPFAM" id="SSF54534">
    <property type="entry name" value="FKBP-like"/>
    <property type="match status" value="1"/>
</dbReference>
<keyword evidence="1" id="KW-0697">Rotamase</keyword>
<name>F8KPZ5_HELBC</name>
<dbReference type="Pfam" id="PF00639">
    <property type="entry name" value="Rotamase"/>
    <property type="match status" value="1"/>
</dbReference>
<dbReference type="PANTHER" id="PTHR47245:SF2">
    <property type="entry name" value="PEPTIDYL-PROLYL CIS-TRANS ISOMERASE HP_0175-RELATED"/>
    <property type="match status" value="1"/>
</dbReference>
<dbReference type="GO" id="GO:0003755">
    <property type="term" value="F:peptidyl-prolyl cis-trans isomerase activity"/>
    <property type="evidence" value="ECO:0007669"/>
    <property type="project" value="UniProtKB-KW"/>
</dbReference>
<evidence type="ECO:0000259" key="2">
    <source>
        <dbReference type="PROSITE" id="PS50198"/>
    </source>
</evidence>
<dbReference type="Gene3D" id="1.10.8.1040">
    <property type="match status" value="1"/>
</dbReference>
<proteinExistence type="predicted"/>
<dbReference type="PROSITE" id="PS50198">
    <property type="entry name" value="PPIC_PPIASE_2"/>
    <property type="match status" value="1"/>
</dbReference>
<dbReference type="HOGENOM" id="CLU_034646_1_2_7"/>
<feature type="domain" description="PpiC" evidence="2">
    <location>
        <begin position="191"/>
        <end position="290"/>
    </location>
</feature>
<keyword evidence="1 3" id="KW-0413">Isomerase</keyword>
<sequence length="338" mass="38457">MDFSSSLFLICLSLACYDRGLFYNSLESFMIKKGVLSLALVGFLGVGVVGAKTTGHTEQAEKPLATITFPSAHTGKKGHKNRHSKPEVVDITTDDFAVIKRRNPNFDFDKLKPEQKEALLEQAINNLLIEKEARKEGLEHTEEFKNSMASYQKQLLVEIWAKHQAENIGREQIPESELKKYYNENKAQFIQQEAHARHILLKTAADAKRVISELNKVPKNKVEQEFISIANKESNDPNTKNAKNGGDLGKFQKNQMAPEFSNAVFALRPGSYTRTPVKTEFGYHVIYLISKNEPKTPTYEQAKQTIIGILKEHEFQEHVKAELEKLRKQVQIQVFLKK</sequence>
<gene>
    <name evidence="3" type="ordered locus">HBZC1_01710</name>
</gene>
<dbReference type="AlphaFoldDB" id="F8KPZ5"/>
<dbReference type="STRING" id="1002804.HBZC1_01710"/>
<dbReference type="EMBL" id="FR871757">
    <property type="protein sequence ID" value="CCB79157.1"/>
    <property type="molecule type" value="Genomic_DNA"/>
</dbReference>
<dbReference type="PANTHER" id="PTHR47245">
    <property type="entry name" value="PEPTIDYLPROLYL ISOMERASE"/>
    <property type="match status" value="1"/>
</dbReference>
<protein>
    <submittedName>
        <fullName evidence="3">Foldase protein PrsA</fullName>
        <ecNumber evidence="3">5.2.1.8</ecNumber>
    </submittedName>
</protein>
<evidence type="ECO:0000256" key="1">
    <source>
        <dbReference type="PROSITE-ProRule" id="PRU00278"/>
    </source>
</evidence>
<accession>F8KPZ5</accession>
<dbReference type="Proteomes" id="UP000008387">
    <property type="component" value="Chromosome"/>
</dbReference>
<dbReference type="Gene3D" id="3.10.50.40">
    <property type="match status" value="1"/>
</dbReference>
<dbReference type="InterPro" id="IPR050245">
    <property type="entry name" value="PrsA_foldase"/>
</dbReference>
<dbReference type="InterPro" id="IPR046357">
    <property type="entry name" value="PPIase_dom_sf"/>
</dbReference>
<dbReference type="InterPro" id="IPR027304">
    <property type="entry name" value="Trigger_fact/SurA_dom_sf"/>
</dbReference>
<keyword evidence="4" id="KW-1185">Reference proteome</keyword>
<evidence type="ECO:0000313" key="4">
    <source>
        <dbReference type="Proteomes" id="UP000008387"/>
    </source>
</evidence>
<dbReference type="KEGG" id="hbi:HBZC1_01710"/>
<dbReference type="EC" id="5.2.1.8" evidence="3"/>